<dbReference type="Proteomes" id="UP000248544">
    <property type="component" value="Unassembled WGS sequence"/>
</dbReference>
<organism evidence="1 2">
    <name type="scientific">Spongiactinospora gelatinilytica</name>
    <dbReference type="NCBI Taxonomy" id="2666298"/>
    <lineage>
        <taxon>Bacteria</taxon>
        <taxon>Bacillati</taxon>
        <taxon>Actinomycetota</taxon>
        <taxon>Actinomycetes</taxon>
        <taxon>Streptosporangiales</taxon>
        <taxon>Streptosporangiaceae</taxon>
        <taxon>Spongiactinospora</taxon>
    </lineage>
</organism>
<accession>A0A2W2H9A0</accession>
<dbReference type="EMBL" id="POUA01000001">
    <property type="protein sequence ID" value="PZG57122.1"/>
    <property type="molecule type" value="Genomic_DNA"/>
</dbReference>
<comment type="caution">
    <text evidence="1">The sequence shown here is derived from an EMBL/GenBank/DDBJ whole genome shotgun (WGS) entry which is preliminary data.</text>
</comment>
<name>A0A2W2H9A0_9ACTN</name>
<evidence type="ECO:0000313" key="1">
    <source>
        <dbReference type="EMBL" id="PZG57122.1"/>
    </source>
</evidence>
<protein>
    <submittedName>
        <fullName evidence="1">Uncharacterized protein</fullName>
    </submittedName>
</protein>
<reference evidence="1 2" key="1">
    <citation type="submission" date="2018-01" db="EMBL/GenBank/DDBJ databases">
        <title>Draft genome sequence of Sphaerisporangium sp. 7K107.</title>
        <authorList>
            <person name="Sahin N."/>
            <person name="Saygin H."/>
            <person name="Ay H."/>
        </authorList>
    </citation>
    <scope>NUCLEOTIDE SEQUENCE [LARGE SCALE GENOMIC DNA]</scope>
    <source>
        <strain evidence="1 2">7K107</strain>
    </source>
</reference>
<keyword evidence="2" id="KW-1185">Reference proteome</keyword>
<proteinExistence type="predicted"/>
<dbReference type="AlphaFoldDB" id="A0A2W2H9A0"/>
<gene>
    <name evidence="1" type="ORF">C1I98_00170</name>
</gene>
<dbReference type="RefSeq" id="WP_111164992.1">
    <property type="nucleotide sequence ID" value="NZ_POUA01000001.1"/>
</dbReference>
<evidence type="ECO:0000313" key="2">
    <source>
        <dbReference type="Proteomes" id="UP000248544"/>
    </source>
</evidence>
<sequence>MGLTPGERVHLAAMETTFPGWHLVVRDGWWWATKRVPPTSEQKAAGVLHDFARQGPYEPVAALTVQLGILARMGAA</sequence>